<dbReference type="PRINTS" id="PR00081">
    <property type="entry name" value="GDHRDH"/>
</dbReference>
<dbReference type="AlphaFoldDB" id="A0A4Y1WV77"/>
<dbReference type="PRINTS" id="PR00080">
    <property type="entry name" value="SDRFAMILY"/>
</dbReference>
<dbReference type="Proteomes" id="UP000318946">
    <property type="component" value="Chromosome"/>
</dbReference>
<proteinExistence type="inferred from homology"/>
<protein>
    <submittedName>
        <fullName evidence="5">Short-chain dehydrogenase</fullName>
    </submittedName>
</protein>
<evidence type="ECO:0000256" key="4">
    <source>
        <dbReference type="RuleBase" id="RU000363"/>
    </source>
</evidence>
<keyword evidence="3" id="KW-0560">Oxidoreductase</keyword>
<dbReference type="PANTHER" id="PTHR43899:SF13">
    <property type="entry name" value="RH59310P"/>
    <property type="match status" value="1"/>
</dbReference>
<dbReference type="SUPFAM" id="SSF51735">
    <property type="entry name" value="NAD(P)-binding Rossmann-fold domains"/>
    <property type="match status" value="1"/>
</dbReference>
<evidence type="ECO:0000313" key="5">
    <source>
        <dbReference type="EMBL" id="BBL04817.1"/>
    </source>
</evidence>
<dbReference type="GO" id="GO:0016491">
    <property type="term" value="F:oxidoreductase activity"/>
    <property type="evidence" value="ECO:0007669"/>
    <property type="project" value="UniProtKB-KW"/>
</dbReference>
<sequence length="268" mass="30030">MKKHTIATDSKTALVTGAAHGIGRCYAERLAALGYRLILVDRDGGTLDTARQELAAAHGVTIDTLVMDMARMEASEELYAAVARLGAEVEVLVNNAGVFSYLDILATPVERIERMILLHDLTLSKNCRAFGADMARRGSGYILNMSSYSVWMPFPGMALYTATKAYVRCFSKAFAKEVAERGVRVTAVCPAGVATDLYGLSPKWQHIGRRLGVLISPDSCARRGLRALWRGRRCIVPDWWNRLFVPLFFYMPDFVTRRIRRFTIRFQR</sequence>
<organism evidence="5 6">
    <name type="scientific">Alistipes communis</name>
    <dbReference type="NCBI Taxonomy" id="2585118"/>
    <lineage>
        <taxon>Bacteria</taxon>
        <taxon>Pseudomonadati</taxon>
        <taxon>Bacteroidota</taxon>
        <taxon>Bacteroidia</taxon>
        <taxon>Bacteroidales</taxon>
        <taxon>Rikenellaceae</taxon>
        <taxon>Alistipes</taxon>
    </lineage>
</organism>
<dbReference type="PANTHER" id="PTHR43899">
    <property type="entry name" value="RH59310P"/>
    <property type="match status" value="1"/>
</dbReference>
<dbReference type="Pfam" id="PF00106">
    <property type="entry name" value="adh_short"/>
    <property type="match status" value="1"/>
</dbReference>
<comment type="subcellular location">
    <subcellularLocation>
        <location evidence="1">Endoplasmic reticulum</location>
    </subcellularLocation>
</comment>
<evidence type="ECO:0000313" key="6">
    <source>
        <dbReference type="Proteomes" id="UP000318946"/>
    </source>
</evidence>
<dbReference type="PIRSF" id="PIRSF000126">
    <property type="entry name" value="11-beta-HSD1"/>
    <property type="match status" value="1"/>
</dbReference>
<keyword evidence="6" id="KW-1185">Reference proteome</keyword>
<dbReference type="EMBL" id="AP019735">
    <property type="protein sequence ID" value="BBL04817.1"/>
    <property type="molecule type" value="Genomic_DNA"/>
</dbReference>
<dbReference type="InterPro" id="IPR020904">
    <property type="entry name" value="Sc_DH/Rdtase_CS"/>
</dbReference>
<dbReference type="KEGG" id="acou:A5CBH24_21300"/>
<reference evidence="6" key="1">
    <citation type="submission" date="2019-06" db="EMBL/GenBank/DDBJ databases">
        <title>Alistipes onderdonkii subsp. vulgaris subsp. nov., Alistipes dispar sp. nov. and Alistipes communis sp. nov., isolated from human faeces, and creation of Alistipes onderdonkii subsp. onderdonkii subsp. nov.</title>
        <authorList>
            <person name="Sakamoto M."/>
            <person name="Ikeyama N."/>
            <person name="Ogata Y."/>
            <person name="Suda W."/>
            <person name="Iino T."/>
            <person name="Hattori M."/>
            <person name="Ohkuma M."/>
        </authorList>
    </citation>
    <scope>NUCLEOTIDE SEQUENCE [LARGE SCALE GENOMIC DNA]</scope>
    <source>
        <strain evidence="6">5CBH24</strain>
    </source>
</reference>
<accession>A0A4Y1WV77</accession>
<dbReference type="InterPro" id="IPR002347">
    <property type="entry name" value="SDR_fam"/>
</dbReference>
<evidence type="ECO:0000256" key="1">
    <source>
        <dbReference type="ARBA" id="ARBA00004240"/>
    </source>
</evidence>
<dbReference type="RefSeq" id="WP_141413157.1">
    <property type="nucleotide sequence ID" value="NZ_AP019735.1"/>
</dbReference>
<comment type="similarity">
    <text evidence="2 4">Belongs to the short-chain dehydrogenases/reductases (SDR) family.</text>
</comment>
<evidence type="ECO:0000256" key="3">
    <source>
        <dbReference type="ARBA" id="ARBA00023002"/>
    </source>
</evidence>
<dbReference type="OrthoDB" id="9808814at2"/>
<evidence type="ECO:0000256" key="2">
    <source>
        <dbReference type="ARBA" id="ARBA00006484"/>
    </source>
</evidence>
<name>A0A4Y1WV77_9BACT</name>
<dbReference type="PROSITE" id="PS00061">
    <property type="entry name" value="ADH_SHORT"/>
    <property type="match status" value="1"/>
</dbReference>
<gene>
    <name evidence="5" type="ORF">A5CBH24_21300</name>
</gene>
<dbReference type="CDD" id="cd05233">
    <property type="entry name" value="SDR_c"/>
    <property type="match status" value="1"/>
</dbReference>
<dbReference type="InterPro" id="IPR036291">
    <property type="entry name" value="NAD(P)-bd_dom_sf"/>
</dbReference>
<dbReference type="Gene3D" id="3.40.50.720">
    <property type="entry name" value="NAD(P)-binding Rossmann-like Domain"/>
    <property type="match status" value="1"/>
</dbReference>
<dbReference type="GeneID" id="78342850"/>
<dbReference type="InterPro" id="IPR051019">
    <property type="entry name" value="VLCFA-Steroid_DH"/>
</dbReference>